<feature type="region of interest" description="Disordered" evidence="1">
    <location>
        <begin position="1"/>
        <end position="58"/>
    </location>
</feature>
<gene>
    <name evidence="2" type="ORF">GGX14DRAFT_398227</name>
</gene>
<dbReference type="AlphaFoldDB" id="A0AAD6Y9T9"/>
<evidence type="ECO:0000256" key="1">
    <source>
        <dbReference type="SAM" id="MobiDB-lite"/>
    </source>
</evidence>
<proteinExistence type="predicted"/>
<comment type="caution">
    <text evidence="2">The sequence shown here is derived from an EMBL/GenBank/DDBJ whole genome shotgun (WGS) entry which is preliminary data.</text>
</comment>
<protein>
    <submittedName>
        <fullName evidence="2">Uncharacterized protein</fullName>
    </submittedName>
</protein>
<evidence type="ECO:0000313" key="3">
    <source>
        <dbReference type="Proteomes" id="UP001219525"/>
    </source>
</evidence>
<accession>A0AAD6Y9T9</accession>
<dbReference type="Proteomes" id="UP001219525">
    <property type="component" value="Unassembled WGS sequence"/>
</dbReference>
<organism evidence="2 3">
    <name type="scientific">Mycena pura</name>
    <dbReference type="NCBI Taxonomy" id="153505"/>
    <lineage>
        <taxon>Eukaryota</taxon>
        <taxon>Fungi</taxon>
        <taxon>Dikarya</taxon>
        <taxon>Basidiomycota</taxon>
        <taxon>Agaricomycotina</taxon>
        <taxon>Agaricomycetes</taxon>
        <taxon>Agaricomycetidae</taxon>
        <taxon>Agaricales</taxon>
        <taxon>Marasmiineae</taxon>
        <taxon>Mycenaceae</taxon>
        <taxon>Mycena</taxon>
    </lineage>
</organism>
<keyword evidence="3" id="KW-1185">Reference proteome</keyword>
<name>A0AAD6Y9T9_9AGAR</name>
<dbReference type="EMBL" id="JARJCW010000047">
    <property type="protein sequence ID" value="KAJ7204379.1"/>
    <property type="molecule type" value="Genomic_DNA"/>
</dbReference>
<evidence type="ECO:0000313" key="2">
    <source>
        <dbReference type="EMBL" id="KAJ7204379.1"/>
    </source>
</evidence>
<sequence>MATHPMRCSATSGAEETPTSDDQQATARLTHLRLNQRPHFSESNDASDVDMPARGKHEALSPSLRIPEHMPVCVKRETQSPPIPEPHPDPHGYHDEFDIQGILVPLKHGNDPPGISIDIVRHLLRTEGRFSKEDRINLTGLLARPLQRQGPVDNRGHAIPELTPELIRPHARTVRGHAIPKLAPIQPHARTVPHRVSASSAASSKYLWQAVEPFTANELELDSAFDGARLIPAARNDTPAFERAPVITVSASDSLSISSVSSLSATLPPSSVASENANSQQVWGWLAHTKVLITDSRIISALNQGLSVDVLNEDMILATLPPGDSPIIANPKTKHLYPASKLRQALLELCPSSVLGFCKEEEAAGYLTSPSPEWLAGGAVRLGTAAHISDLLHLRKKSAVKLEELNNHPLVKSMSSLQPARPQS</sequence>
<reference evidence="2" key="1">
    <citation type="submission" date="2023-03" db="EMBL/GenBank/DDBJ databases">
        <title>Massive genome expansion in bonnet fungi (Mycena s.s.) driven by repeated elements and novel gene families across ecological guilds.</title>
        <authorList>
            <consortium name="Lawrence Berkeley National Laboratory"/>
            <person name="Harder C.B."/>
            <person name="Miyauchi S."/>
            <person name="Viragh M."/>
            <person name="Kuo A."/>
            <person name="Thoen E."/>
            <person name="Andreopoulos B."/>
            <person name="Lu D."/>
            <person name="Skrede I."/>
            <person name="Drula E."/>
            <person name="Henrissat B."/>
            <person name="Morin E."/>
            <person name="Kohler A."/>
            <person name="Barry K."/>
            <person name="LaButti K."/>
            <person name="Morin E."/>
            <person name="Salamov A."/>
            <person name="Lipzen A."/>
            <person name="Mereny Z."/>
            <person name="Hegedus B."/>
            <person name="Baldrian P."/>
            <person name="Stursova M."/>
            <person name="Weitz H."/>
            <person name="Taylor A."/>
            <person name="Grigoriev I.V."/>
            <person name="Nagy L.G."/>
            <person name="Martin F."/>
            <person name="Kauserud H."/>
        </authorList>
    </citation>
    <scope>NUCLEOTIDE SEQUENCE</scope>
    <source>
        <strain evidence="2">9144</strain>
    </source>
</reference>